<dbReference type="SUPFAM" id="SSF46934">
    <property type="entry name" value="UBA-like"/>
    <property type="match status" value="1"/>
</dbReference>
<dbReference type="InterPro" id="IPR036322">
    <property type="entry name" value="WD40_repeat_dom_sf"/>
</dbReference>
<dbReference type="InterPro" id="IPR042470">
    <property type="entry name" value="RMI1_N_C_sf"/>
</dbReference>
<dbReference type="GO" id="GO:0008380">
    <property type="term" value="P:RNA splicing"/>
    <property type="evidence" value="ECO:0007669"/>
    <property type="project" value="UniProtKB-KW"/>
</dbReference>
<evidence type="ECO:0000256" key="12">
    <source>
        <dbReference type="SAM" id="MobiDB-lite"/>
    </source>
</evidence>
<keyword evidence="9" id="KW-0539">Nucleus</keyword>
<reference evidence="15" key="1">
    <citation type="submission" date="2016-07" db="EMBL/GenBank/DDBJ databases">
        <authorList>
            <person name="Bretaudeau A."/>
        </authorList>
    </citation>
    <scope>NUCLEOTIDE SEQUENCE</scope>
    <source>
        <strain evidence="15">Rice</strain>
        <tissue evidence="15">Whole body</tissue>
    </source>
</reference>
<feature type="repeat" description="WD" evidence="11">
    <location>
        <begin position="20"/>
        <end position="54"/>
    </location>
</feature>
<dbReference type="Gene3D" id="2.130.10.10">
    <property type="entry name" value="YVTN repeat-like/Quinoprotein amine dehydrogenase"/>
    <property type="match status" value="2"/>
</dbReference>
<feature type="repeat" description="WD" evidence="11">
    <location>
        <begin position="146"/>
        <end position="187"/>
    </location>
</feature>
<dbReference type="AlphaFoldDB" id="A0A2H1V100"/>
<dbReference type="PROSITE" id="PS50294">
    <property type="entry name" value="WD_REPEATS_REGION"/>
    <property type="match status" value="6"/>
</dbReference>
<dbReference type="GO" id="GO:0036064">
    <property type="term" value="C:ciliary basal body"/>
    <property type="evidence" value="ECO:0007669"/>
    <property type="project" value="TreeGrafter"/>
</dbReference>
<dbReference type="SMART" id="SM01161">
    <property type="entry name" value="DUF1767"/>
    <property type="match status" value="1"/>
</dbReference>
<dbReference type="SMART" id="SM00333">
    <property type="entry name" value="TUDOR"/>
    <property type="match status" value="1"/>
</dbReference>
<dbReference type="Pfam" id="PF00627">
    <property type="entry name" value="UBA"/>
    <property type="match status" value="1"/>
</dbReference>
<dbReference type="SMART" id="SM00320">
    <property type="entry name" value="WD40"/>
    <property type="match status" value="7"/>
</dbReference>
<dbReference type="Pfam" id="PF23342">
    <property type="entry name" value="WDR90_beta-prop_4th"/>
    <property type="match status" value="1"/>
</dbReference>
<protein>
    <recommendedName>
        <fullName evidence="3">Tudor domain-containing protein 3</fullName>
    </recommendedName>
</protein>
<organism evidence="15">
    <name type="scientific">Spodoptera frugiperda</name>
    <name type="common">Fall armyworm</name>
    <dbReference type="NCBI Taxonomy" id="7108"/>
    <lineage>
        <taxon>Eukaryota</taxon>
        <taxon>Metazoa</taxon>
        <taxon>Ecdysozoa</taxon>
        <taxon>Arthropoda</taxon>
        <taxon>Hexapoda</taxon>
        <taxon>Insecta</taxon>
        <taxon>Pterygota</taxon>
        <taxon>Neoptera</taxon>
        <taxon>Endopterygota</taxon>
        <taxon>Lepidoptera</taxon>
        <taxon>Glossata</taxon>
        <taxon>Ditrysia</taxon>
        <taxon>Noctuoidea</taxon>
        <taxon>Noctuidae</taxon>
        <taxon>Amphipyrinae</taxon>
        <taxon>Spodoptera</taxon>
    </lineage>
</organism>
<sequence length="1176" mass="131187">MYQRMENKLTYLEPSLEKQLKGHRNGITALYFSPNEQQIASSSLDNSVLLWDLRGTMRSYRFQGHDEAVMDVTFSPSGKFMASASRDKTVRLWVPTVTGSTGMFKAHSQTVRSVQFSPDGTKIITASDDKIVKTWSTDKHKFISSFVGHTNWVRCARISGDGSVIASCSDDKSTKLWNLDNGECIHTYKDQKGHGLCLAWHPSGCYIAVGTSHGNVKLYDVRTHNLVQYYSIHNEAVTQIAFHPSGSYILTSSKDGKMKILDLLEGHPIFTLSGHTGPINAVNFSATGETFASAGDDKLVFIWKTNFTELAGDLKENIADNASTIPKTNSQSSKLTCASKDKSQPRCPTTRSECSSGDCSLNSSVGHASHIPRVPPSPATYTVPSVMDRSTKSVFVGGQGQGDLFGMIKLRDNDVCYTSGIIEWVGRKRSFPLNSGFKLINEELDTHLKKMRKLNATFNCDSQRDKDCDCADVLPTVNAIVDHLNALHEAVDLVDLRLNTLEDVMGKERCGKQILKHYDLRDIGDAALPEDFTKEPSKLEKPVILQIQKVRNVSAPKANEESTSAPRMLKLTLHDGKSTCTGLETSPIPSLSINTPPGTKVLLNNEGLEVCHGVVWLVPEVISVLGGKVTHMIEKWELNRSLAKHTRGGIGVDGGPPPWIPFGQRLEALTLEKNYKSITEAAKQDNAEFEAQRKGAIAEAQKLSSGVKKVFGGGTKPLLDANVQKIVDAGFSEEQAENALKYTKNNVDRALKILQKRDNSESRSKEKQQKEQEPPKRKGRNKDNDEEIQVKPSGKVSLFDFLEDKLPNVPERDRSNRQNNSQEDRNDRNNYRERNSGRNNSRNQAARFDGGNRQRSDGRGHYSHDNHSHRDDRKYQAQSEKPPRFQRKLEEKNKQQQQQQFQHHNQNQFQANNLNNVNMQYNNSYHNLPPQQQSHYNDNKNMRGERNYNNDNKAQPPQNYRNSAQSTMESLVDATAGLNLLATQRAVEELQQPRNYPPLEQVYAKQQQAAYLAAQAMPEPPPFRRGSDLQKYQEQPYQRRQQPNGYVESRQSGMYGGVAGYMGGAAAGGFAAGRQYGYGARPQDYGGVRGAPFLANSLLGFQNAAVNEQARAMLGVADINWKVGDRCLALYWEDNNFYEAEITGISAKTVVVKFCAYGNHEEILKTNCLPFPNQGA</sequence>
<feature type="repeat" description="WD" evidence="11">
    <location>
        <begin position="104"/>
        <end position="145"/>
    </location>
</feature>
<dbReference type="Pfam" id="PF08585">
    <property type="entry name" value="RMI1_N_C"/>
    <property type="match status" value="1"/>
</dbReference>
<dbReference type="PANTHER" id="PTHR44019">
    <property type="entry name" value="WD REPEAT-CONTAINING PROTEIN 55"/>
    <property type="match status" value="1"/>
</dbReference>
<dbReference type="InterPro" id="IPR010304">
    <property type="entry name" value="SMN_Tudor"/>
</dbReference>
<dbReference type="InterPro" id="IPR050505">
    <property type="entry name" value="WDR55/POC1"/>
</dbReference>
<dbReference type="PROSITE" id="PS50304">
    <property type="entry name" value="TUDOR"/>
    <property type="match status" value="1"/>
</dbReference>
<feature type="compositionally biased region" description="Polar residues" evidence="12">
    <location>
        <begin position="949"/>
        <end position="964"/>
    </location>
</feature>
<dbReference type="SUPFAM" id="SSF63748">
    <property type="entry name" value="Tudor/PWWP/MBT"/>
    <property type="match status" value="1"/>
</dbReference>
<dbReference type="PROSITE" id="PS50030">
    <property type="entry name" value="UBA"/>
    <property type="match status" value="1"/>
</dbReference>
<comment type="function">
    <text evidence="10">Scaffolding protein that specifically recognizes and binds dimethylarginine-containing proteins. Plays a role in the regulation of translation of target mRNAs by binding Arg/Gly-rich motifs (GAR) in dimethylarginine-containing proteins. In nucleus, acts as a coactivator: recognizes and binds asymmetric dimethylation on the core histone tails associated with transcriptional activation (H3R17me2a and H4R3me2a) and recruits proteins at these arginine-methylated loci. In cytoplasm, acts as an antiviral factor that participates in the assembly of stress granules together with G3BP1.</text>
</comment>
<dbReference type="SMART" id="SM00165">
    <property type="entry name" value="UBA"/>
    <property type="match status" value="1"/>
</dbReference>
<evidence type="ECO:0000256" key="6">
    <source>
        <dbReference type="ARBA" id="ARBA00022737"/>
    </source>
</evidence>
<feature type="compositionally biased region" description="Polar residues" evidence="12">
    <location>
        <begin position="323"/>
        <end position="336"/>
    </location>
</feature>
<feature type="region of interest" description="Disordered" evidence="12">
    <location>
        <begin position="754"/>
        <end position="904"/>
    </location>
</feature>
<feature type="repeat" description="WD" evidence="11">
    <location>
        <begin position="272"/>
        <end position="304"/>
    </location>
</feature>
<keyword evidence="8" id="KW-0508">mRNA splicing</keyword>
<dbReference type="Pfam" id="PF06003">
    <property type="entry name" value="SMN_Tudor"/>
    <property type="match status" value="1"/>
</dbReference>
<accession>A0A2H1V100</accession>
<dbReference type="InterPro" id="IPR002999">
    <property type="entry name" value="Tudor"/>
</dbReference>
<dbReference type="Gene3D" id="1.10.8.10">
    <property type="entry name" value="DNA helicase RuvA subunit, C-terminal domain"/>
    <property type="match status" value="1"/>
</dbReference>
<dbReference type="EMBL" id="ODYU01000175">
    <property type="protein sequence ID" value="SOQ34517.1"/>
    <property type="molecule type" value="Genomic_DNA"/>
</dbReference>
<comment type="similarity">
    <text evidence="2">Belongs to the SMN family.</text>
</comment>
<feature type="region of interest" description="Disordered" evidence="12">
    <location>
        <begin position="323"/>
        <end position="352"/>
    </location>
</feature>
<evidence type="ECO:0000256" key="1">
    <source>
        <dbReference type="ARBA" id="ARBA00004408"/>
    </source>
</evidence>
<feature type="domain" description="Tudor" evidence="14">
    <location>
        <begin position="1120"/>
        <end position="1176"/>
    </location>
</feature>
<dbReference type="GO" id="GO:0060271">
    <property type="term" value="P:cilium assembly"/>
    <property type="evidence" value="ECO:0007669"/>
    <property type="project" value="TreeGrafter"/>
</dbReference>
<dbReference type="PROSITE" id="PS00678">
    <property type="entry name" value="WD_REPEATS_1"/>
    <property type="match status" value="2"/>
</dbReference>
<evidence type="ECO:0000259" key="14">
    <source>
        <dbReference type="PROSITE" id="PS50304"/>
    </source>
</evidence>
<dbReference type="CDD" id="cd00200">
    <property type="entry name" value="WD40"/>
    <property type="match status" value="1"/>
</dbReference>
<dbReference type="InterPro" id="IPR001680">
    <property type="entry name" value="WD40_rpt"/>
</dbReference>
<dbReference type="GO" id="GO:0015030">
    <property type="term" value="C:Cajal body"/>
    <property type="evidence" value="ECO:0007669"/>
    <property type="project" value="UniProtKB-SubCell"/>
</dbReference>
<evidence type="ECO:0000259" key="13">
    <source>
        <dbReference type="PROSITE" id="PS50030"/>
    </source>
</evidence>
<dbReference type="SUPFAM" id="SSF50978">
    <property type="entry name" value="WD40 repeat-like"/>
    <property type="match status" value="1"/>
</dbReference>
<name>A0A2H1V100_SPOFR</name>
<feature type="compositionally biased region" description="Low complexity" evidence="12">
    <location>
        <begin position="895"/>
        <end position="904"/>
    </location>
</feature>
<feature type="region of interest" description="Disordered" evidence="12">
    <location>
        <begin position="1018"/>
        <end position="1049"/>
    </location>
</feature>
<proteinExistence type="inferred from homology"/>
<evidence type="ECO:0000256" key="4">
    <source>
        <dbReference type="ARBA" id="ARBA00022574"/>
    </source>
</evidence>
<dbReference type="InterPro" id="IPR015940">
    <property type="entry name" value="UBA"/>
</dbReference>
<evidence type="ECO:0000256" key="10">
    <source>
        <dbReference type="ARBA" id="ARBA00035105"/>
    </source>
</evidence>
<evidence type="ECO:0000256" key="11">
    <source>
        <dbReference type="PROSITE-ProRule" id="PRU00221"/>
    </source>
</evidence>
<dbReference type="PROSITE" id="PS50082">
    <property type="entry name" value="WD_REPEATS_2"/>
    <property type="match status" value="6"/>
</dbReference>
<feature type="compositionally biased region" description="Basic and acidic residues" evidence="12">
    <location>
        <begin position="754"/>
        <end position="776"/>
    </location>
</feature>
<dbReference type="GO" id="GO:0005814">
    <property type="term" value="C:centriole"/>
    <property type="evidence" value="ECO:0007669"/>
    <property type="project" value="TreeGrafter"/>
</dbReference>
<evidence type="ECO:0000256" key="9">
    <source>
        <dbReference type="ARBA" id="ARBA00023242"/>
    </source>
</evidence>
<dbReference type="GO" id="GO:0006325">
    <property type="term" value="P:chromatin organization"/>
    <property type="evidence" value="ECO:0007669"/>
    <property type="project" value="UniProtKB-KW"/>
</dbReference>
<evidence type="ECO:0000256" key="7">
    <source>
        <dbReference type="ARBA" id="ARBA00022853"/>
    </source>
</evidence>
<feature type="domain" description="UBA" evidence="13">
    <location>
        <begin position="717"/>
        <end position="757"/>
    </location>
</feature>
<dbReference type="GO" id="GO:0005737">
    <property type="term" value="C:cytoplasm"/>
    <property type="evidence" value="ECO:0007669"/>
    <property type="project" value="InterPro"/>
</dbReference>
<dbReference type="Pfam" id="PF00400">
    <property type="entry name" value="WD40"/>
    <property type="match status" value="3"/>
</dbReference>
<keyword evidence="7" id="KW-0156">Chromatin regulator</keyword>
<evidence type="ECO:0000313" key="15">
    <source>
        <dbReference type="EMBL" id="SOQ34517.1"/>
    </source>
</evidence>
<feature type="compositionally biased region" description="Basic and acidic residues" evidence="12">
    <location>
        <begin position="802"/>
        <end position="836"/>
    </location>
</feature>
<dbReference type="CDD" id="cd14297">
    <property type="entry name" value="UBA2_spUBP14_like"/>
    <property type="match status" value="1"/>
</dbReference>
<evidence type="ECO:0000256" key="3">
    <source>
        <dbReference type="ARBA" id="ARBA00013421"/>
    </source>
</evidence>
<dbReference type="Gene3D" id="2.40.50.770">
    <property type="entry name" value="RecQ-mediated genome instability protein Rmi1, C-terminal domain"/>
    <property type="match status" value="1"/>
</dbReference>
<dbReference type="InterPro" id="IPR019775">
    <property type="entry name" value="WD40_repeat_CS"/>
</dbReference>
<keyword evidence="4 11" id="KW-0853">WD repeat</keyword>
<evidence type="ECO:0000256" key="5">
    <source>
        <dbReference type="ARBA" id="ARBA00022664"/>
    </source>
</evidence>
<feature type="compositionally biased region" description="Basic and acidic residues" evidence="12">
    <location>
        <begin position="850"/>
        <end position="894"/>
    </location>
</feature>
<dbReference type="GO" id="GO:0003723">
    <property type="term" value="F:RNA binding"/>
    <property type="evidence" value="ECO:0007669"/>
    <property type="project" value="InterPro"/>
</dbReference>
<feature type="region of interest" description="Disordered" evidence="12">
    <location>
        <begin position="919"/>
        <end position="964"/>
    </location>
</feature>
<feature type="repeat" description="WD" evidence="11">
    <location>
        <begin position="62"/>
        <end position="93"/>
    </location>
</feature>
<comment type="subcellular location">
    <subcellularLocation>
        <location evidence="1">Nucleus</location>
        <location evidence="1">Cajal body</location>
    </subcellularLocation>
</comment>
<dbReference type="Gene3D" id="2.30.30.140">
    <property type="match status" value="1"/>
</dbReference>
<dbReference type="InterPro" id="IPR015943">
    <property type="entry name" value="WD40/YVTN_repeat-like_dom_sf"/>
</dbReference>
<dbReference type="InterPro" id="IPR055440">
    <property type="entry name" value="Beta-prop_WDR90_4th"/>
</dbReference>
<dbReference type="InterPro" id="IPR009060">
    <property type="entry name" value="UBA-like_sf"/>
</dbReference>
<dbReference type="InterPro" id="IPR013894">
    <property type="entry name" value="RMI1_OB"/>
</dbReference>
<evidence type="ECO:0000256" key="2">
    <source>
        <dbReference type="ARBA" id="ARBA00005371"/>
    </source>
</evidence>
<gene>
    <name evidence="15" type="ORF">SFRICE_007123</name>
</gene>
<keyword evidence="5" id="KW-0507">mRNA processing</keyword>
<keyword evidence="6" id="KW-0677">Repeat</keyword>
<feature type="compositionally biased region" description="Low complexity" evidence="12">
    <location>
        <begin position="1030"/>
        <end position="1043"/>
    </location>
</feature>
<feature type="compositionally biased region" description="Low complexity" evidence="12">
    <location>
        <begin position="837"/>
        <end position="847"/>
    </location>
</feature>
<dbReference type="PANTHER" id="PTHR44019:SF8">
    <property type="entry name" value="POC1 CENTRIOLAR PROTEIN HOMOLOG"/>
    <property type="match status" value="1"/>
</dbReference>
<evidence type="ECO:0000256" key="8">
    <source>
        <dbReference type="ARBA" id="ARBA00023187"/>
    </source>
</evidence>
<feature type="repeat" description="WD" evidence="11">
    <location>
        <begin position="230"/>
        <end position="271"/>
    </location>
</feature>
<dbReference type="GO" id="GO:0006397">
    <property type="term" value="P:mRNA processing"/>
    <property type="evidence" value="ECO:0007669"/>
    <property type="project" value="UniProtKB-KW"/>
</dbReference>
<feature type="compositionally biased region" description="Basic and acidic residues" evidence="12">
    <location>
        <begin position="937"/>
        <end position="948"/>
    </location>
</feature>